<comment type="caution">
    <text evidence="1">The sequence shown here is derived from an EMBL/GenBank/DDBJ whole genome shotgun (WGS) entry which is preliminary data.</text>
</comment>
<dbReference type="Proteomes" id="UP000289340">
    <property type="component" value="Chromosome 8"/>
</dbReference>
<accession>A0A445JG13</accession>
<dbReference type="AlphaFoldDB" id="A0A445JG13"/>
<dbReference type="EMBL" id="QZWG01000008">
    <property type="protein sequence ID" value="RZB97399.1"/>
    <property type="molecule type" value="Genomic_DNA"/>
</dbReference>
<proteinExistence type="predicted"/>
<keyword evidence="2" id="KW-1185">Reference proteome</keyword>
<gene>
    <name evidence="1" type="ORF">D0Y65_020844</name>
</gene>
<organism evidence="1 2">
    <name type="scientific">Glycine soja</name>
    <name type="common">Wild soybean</name>
    <dbReference type="NCBI Taxonomy" id="3848"/>
    <lineage>
        <taxon>Eukaryota</taxon>
        <taxon>Viridiplantae</taxon>
        <taxon>Streptophyta</taxon>
        <taxon>Embryophyta</taxon>
        <taxon>Tracheophyta</taxon>
        <taxon>Spermatophyta</taxon>
        <taxon>Magnoliopsida</taxon>
        <taxon>eudicotyledons</taxon>
        <taxon>Gunneridae</taxon>
        <taxon>Pentapetalae</taxon>
        <taxon>rosids</taxon>
        <taxon>fabids</taxon>
        <taxon>Fabales</taxon>
        <taxon>Fabaceae</taxon>
        <taxon>Papilionoideae</taxon>
        <taxon>50 kb inversion clade</taxon>
        <taxon>NPAAA clade</taxon>
        <taxon>indigoferoid/millettioid clade</taxon>
        <taxon>Phaseoleae</taxon>
        <taxon>Glycine</taxon>
        <taxon>Glycine subgen. Soja</taxon>
    </lineage>
</organism>
<evidence type="ECO:0000313" key="2">
    <source>
        <dbReference type="Proteomes" id="UP000289340"/>
    </source>
</evidence>
<reference evidence="1 2" key="1">
    <citation type="submission" date="2018-09" db="EMBL/GenBank/DDBJ databases">
        <title>A high-quality reference genome of wild soybean provides a powerful tool to mine soybean genomes.</title>
        <authorList>
            <person name="Xie M."/>
            <person name="Chung C.Y.L."/>
            <person name="Li M.-W."/>
            <person name="Wong F.-L."/>
            <person name="Chan T.-F."/>
            <person name="Lam H.-M."/>
        </authorList>
    </citation>
    <scope>NUCLEOTIDE SEQUENCE [LARGE SCALE GENOMIC DNA]</scope>
    <source>
        <strain evidence="2">cv. W05</strain>
        <tissue evidence="1">Hypocotyl of etiolated seedlings</tissue>
    </source>
</reference>
<protein>
    <submittedName>
        <fullName evidence="1">Uncharacterized protein</fullName>
    </submittedName>
</protein>
<name>A0A445JG13_GLYSO</name>
<sequence length="105" mass="12120">MADEVVLLDTWASMFGMRCNTLMRSGMTTKLQSYPLTLTRDSMLIKETTQFRVCLHRICIQSNQLASQSFHTPALAFLLWKMWVQELKIPLIPFVYDNLVGLHIA</sequence>
<evidence type="ECO:0000313" key="1">
    <source>
        <dbReference type="EMBL" id="RZB97399.1"/>
    </source>
</evidence>